<keyword evidence="3 5" id="KW-0575">Peroxidase</keyword>
<evidence type="ECO:0000313" key="6">
    <source>
        <dbReference type="Proteomes" id="UP000521032"/>
    </source>
</evidence>
<evidence type="ECO:0000313" key="5">
    <source>
        <dbReference type="EMBL" id="CAD2076310.1"/>
    </source>
</evidence>
<keyword evidence="6" id="KW-1185">Reference proteome</keyword>
<dbReference type="PROSITE" id="PS51355">
    <property type="entry name" value="GLUTATHIONE_PEROXID_3"/>
    <property type="match status" value="1"/>
</dbReference>
<dbReference type="SUPFAM" id="SSF52833">
    <property type="entry name" value="Thioredoxin-like"/>
    <property type="match status" value="1"/>
</dbReference>
<dbReference type="GO" id="GO:0004601">
    <property type="term" value="F:peroxidase activity"/>
    <property type="evidence" value="ECO:0007669"/>
    <property type="project" value="UniProtKB-KW"/>
</dbReference>
<dbReference type="EMBL" id="CAJEWE010000010">
    <property type="protein sequence ID" value="CAD2076310.1"/>
    <property type="molecule type" value="Genomic_DNA"/>
</dbReference>
<dbReference type="Proteomes" id="UP000521032">
    <property type="component" value="Unassembled WGS sequence"/>
</dbReference>
<name>A0A6V7RF39_9BACL</name>
<dbReference type="PIRSF" id="PIRSF000303">
    <property type="entry name" value="Glutathion_perox"/>
    <property type="match status" value="1"/>
</dbReference>
<dbReference type="AlphaFoldDB" id="A0A6V7RF39"/>
<dbReference type="Gene3D" id="3.40.30.10">
    <property type="entry name" value="Glutaredoxin"/>
    <property type="match status" value="1"/>
</dbReference>
<proteinExistence type="inferred from homology"/>
<evidence type="ECO:0000256" key="2">
    <source>
        <dbReference type="ARBA" id="ARBA00020077"/>
    </source>
</evidence>
<evidence type="ECO:0000256" key="1">
    <source>
        <dbReference type="ARBA" id="ARBA00006926"/>
    </source>
</evidence>
<dbReference type="InterPro" id="IPR000889">
    <property type="entry name" value="Glutathione_peroxidase"/>
</dbReference>
<protein>
    <recommendedName>
        <fullName evidence="2">Glutathione peroxidase homolog BsaA</fullName>
    </recommendedName>
</protein>
<evidence type="ECO:0000256" key="3">
    <source>
        <dbReference type="ARBA" id="ARBA00022559"/>
    </source>
</evidence>
<gene>
    <name evidence="5" type="primary">bsaA</name>
    <name evidence="5" type="ORF">JEOSCH030_01043</name>
</gene>
<comment type="caution">
    <text evidence="5">The sequence shown here is derived from an EMBL/GenBank/DDBJ whole genome shotgun (WGS) entry which is preliminary data.</text>
</comment>
<dbReference type="PANTHER" id="PTHR11592">
    <property type="entry name" value="GLUTATHIONE PEROXIDASE"/>
    <property type="match status" value="1"/>
</dbReference>
<dbReference type="Pfam" id="PF00255">
    <property type="entry name" value="GSHPx"/>
    <property type="match status" value="1"/>
</dbReference>
<dbReference type="RefSeq" id="WP_186087212.1">
    <property type="nucleotide sequence ID" value="NZ_BMDB01000001.1"/>
</dbReference>
<dbReference type="GO" id="GO:0034599">
    <property type="term" value="P:cellular response to oxidative stress"/>
    <property type="evidence" value="ECO:0007669"/>
    <property type="project" value="TreeGrafter"/>
</dbReference>
<evidence type="ECO:0000256" key="4">
    <source>
        <dbReference type="ARBA" id="ARBA00023002"/>
    </source>
</evidence>
<sequence>MKQTLYNFSVLNNDYEEVPLSRYKGRVLLILNTNSDDIYYEEFKTLEYLYKKYQPFGLEILAFPSNKFSEGMILEDQDLKEDFDRKYDIDFQVMKKIQLDKDNTHPLFRYLTESKNRIFKNEIKRAFTMFLISREGRIVKRFNSKRSLDELENSIQKYIEG</sequence>
<organism evidence="5 6">
    <name type="scientific">Phocicoccus schoeneichii</name>
    <dbReference type="NCBI Taxonomy" id="1812261"/>
    <lineage>
        <taxon>Bacteria</taxon>
        <taxon>Bacillati</taxon>
        <taxon>Bacillota</taxon>
        <taxon>Bacilli</taxon>
        <taxon>Bacillales</taxon>
        <taxon>Salinicoccaceae</taxon>
        <taxon>Phocicoccus</taxon>
    </lineage>
</organism>
<accession>A0A6V7RF39</accession>
<comment type="similarity">
    <text evidence="1">Belongs to the glutathione peroxidase family.</text>
</comment>
<dbReference type="PANTHER" id="PTHR11592:SF78">
    <property type="entry name" value="GLUTATHIONE PEROXIDASE"/>
    <property type="match status" value="1"/>
</dbReference>
<keyword evidence="4" id="KW-0560">Oxidoreductase</keyword>
<reference evidence="5 6" key="1">
    <citation type="submission" date="2020-07" db="EMBL/GenBank/DDBJ databases">
        <authorList>
            <person name="Criscuolo A."/>
        </authorList>
    </citation>
    <scope>NUCLEOTIDE SEQUENCE [LARGE SCALE GENOMIC DNA]</scope>
    <source>
        <strain evidence="6">CIP 111030</strain>
    </source>
</reference>
<dbReference type="InterPro" id="IPR036249">
    <property type="entry name" value="Thioredoxin-like_sf"/>
</dbReference>